<dbReference type="FunFam" id="3.30.160.60:FF:000909">
    <property type="entry name" value="zinc finger and BTB domain-containing protein 40"/>
    <property type="match status" value="1"/>
</dbReference>
<dbReference type="InterPro" id="IPR036236">
    <property type="entry name" value="Znf_C2H2_sf"/>
</dbReference>
<proteinExistence type="inferred from homology"/>
<dbReference type="FunFam" id="3.30.160.60:FF:001640">
    <property type="entry name" value="Zinc finger and BTB domain containing 40"/>
    <property type="match status" value="1"/>
</dbReference>
<dbReference type="Gene3D" id="3.30.710.10">
    <property type="entry name" value="Potassium Channel Kv1.1, Chain A"/>
    <property type="match status" value="1"/>
</dbReference>
<dbReference type="FunFam" id="3.30.710.10:FF:000058">
    <property type="entry name" value="Zinc finger and BTB domain containing 40"/>
    <property type="match status" value="1"/>
</dbReference>
<dbReference type="GO" id="GO:0003677">
    <property type="term" value="F:DNA binding"/>
    <property type="evidence" value="ECO:0007669"/>
    <property type="project" value="UniProtKB-KW"/>
</dbReference>
<organism evidence="18 19">
    <name type="scientific">Apteryx owenii</name>
    <name type="common">Little spotted kiwi</name>
    <dbReference type="NCBI Taxonomy" id="8824"/>
    <lineage>
        <taxon>Eukaryota</taxon>
        <taxon>Metazoa</taxon>
        <taxon>Chordata</taxon>
        <taxon>Craniata</taxon>
        <taxon>Vertebrata</taxon>
        <taxon>Euteleostomi</taxon>
        <taxon>Archelosauria</taxon>
        <taxon>Archosauria</taxon>
        <taxon>Dinosauria</taxon>
        <taxon>Saurischia</taxon>
        <taxon>Theropoda</taxon>
        <taxon>Coelurosauria</taxon>
        <taxon>Aves</taxon>
        <taxon>Palaeognathae</taxon>
        <taxon>Apterygiformes</taxon>
        <taxon>Apterygidae</taxon>
        <taxon>Apteryx</taxon>
    </lineage>
</organism>
<keyword evidence="4" id="KW-1017">Isopeptide bond</keyword>
<keyword evidence="12" id="KW-0804">Transcription</keyword>
<evidence type="ECO:0000256" key="12">
    <source>
        <dbReference type="ARBA" id="ARBA00023163"/>
    </source>
</evidence>
<dbReference type="PROSITE" id="PS00028">
    <property type="entry name" value="ZINC_FINGER_C2H2_1"/>
    <property type="match status" value="10"/>
</dbReference>
<evidence type="ECO:0000256" key="1">
    <source>
        <dbReference type="ARBA" id="ARBA00003767"/>
    </source>
</evidence>
<evidence type="ECO:0000313" key="18">
    <source>
        <dbReference type="Ensembl" id="ENSAOWP00000017533.1"/>
    </source>
</evidence>
<dbReference type="Gene3D" id="3.30.160.60">
    <property type="entry name" value="Classic Zinc Finger"/>
    <property type="match status" value="10"/>
</dbReference>
<feature type="domain" description="C2H2-type" evidence="17">
    <location>
        <begin position="969"/>
        <end position="997"/>
    </location>
</feature>
<dbReference type="GO" id="GO:0005634">
    <property type="term" value="C:nucleus"/>
    <property type="evidence" value="ECO:0007669"/>
    <property type="project" value="UniProtKB-SubCell"/>
</dbReference>
<keyword evidence="10" id="KW-0805">Transcription regulation</keyword>
<feature type="domain" description="C2H2-type" evidence="17">
    <location>
        <begin position="1054"/>
        <end position="1076"/>
    </location>
</feature>
<feature type="domain" description="C2H2-type" evidence="17">
    <location>
        <begin position="998"/>
        <end position="1026"/>
    </location>
</feature>
<dbReference type="FunFam" id="3.30.160.60:FF:000696">
    <property type="entry name" value="Zinc finger and BTB domain containing 40"/>
    <property type="match status" value="1"/>
</dbReference>
<keyword evidence="11" id="KW-0238">DNA-binding</keyword>
<evidence type="ECO:0000256" key="15">
    <source>
        <dbReference type="SAM" id="MobiDB-lite"/>
    </source>
</evidence>
<feature type="domain" description="C2H2-type" evidence="17">
    <location>
        <begin position="855"/>
        <end position="883"/>
    </location>
</feature>
<dbReference type="InterPro" id="IPR030404">
    <property type="entry name" value="ZBTB40_BTB_POZ_dom"/>
</dbReference>
<dbReference type="SUPFAM" id="SSF54695">
    <property type="entry name" value="POZ domain"/>
    <property type="match status" value="1"/>
</dbReference>
<comment type="subcellular location">
    <subcellularLocation>
        <location evidence="2">Nucleus</location>
    </subcellularLocation>
</comment>
<feature type="domain" description="C2H2-type" evidence="17">
    <location>
        <begin position="1094"/>
        <end position="1122"/>
    </location>
</feature>
<evidence type="ECO:0000259" key="17">
    <source>
        <dbReference type="PROSITE" id="PS50157"/>
    </source>
</evidence>
<protein>
    <submittedName>
        <fullName evidence="18">Zinc finger and BTB domain containing 40</fullName>
    </submittedName>
</protein>
<dbReference type="FunFam" id="3.30.160.60:FF:003097">
    <property type="entry name" value="Zinc finger and BTB domain-containing 40"/>
    <property type="match status" value="1"/>
</dbReference>
<feature type="region of interest" description="Disordered" evidence="15">
    <location>
        <begin position="255"/>
        <end position="280"/>
    </location>
</feature>
<dbReference type="FunFam" id="3.30.160.60:FF:001143">
    <property type="entry name" value="zinc finger and BTB domain-containing protein 40"/>
    <property type="match status" value="1"/>
</dbReference>
<feature type="compositionally biased region" description="Low complexity" evidence="15">
    <location>
        <begin position="183"/>
        <end position="192"/>
    </location>
</feature>
<dbReference type="SUPFAM" id="SSF57667">
    <property type="entry name" value="beta-beta-alpha zinc fingers"/>
    <property type="match status" value="6"/>
</dbReference>
<dbReference type="InterPro" id="IPR011333">
    <property type="entry name" value="SKP1/BTB/POZ_sf"/>
</dbReference>
<dbReference type="CDD" id="cd18225">
    <property type="entry name" value="BTB_POZ_ZBTB40"/>
    <property type="match status" value="1"/>
</dbReference>
<dbReference type="PANTHER" id="PTHR24394:SF0">
    <property type="entry name" value="ZINC FINGER AND BTB DOMAIN-CONTAINING PROTEIN 40"/>
    <property type="match status" value="1"/>
</dbReference>
<keyword evidence="13" id="KW-0539">Nucleus</keyword>
<feature type="domain" description="C2H2-type" evidence="17">
    <location>
        <begin position="1166"/>
        <end position="1189"/>
    </location>
</feature>
<feature type="domain" description="C2H2-type" evidence="17">
    <location>
        <begin position="941"/>
        <end position="968"/>
    </location>
</feature>
<evidence type="ECO:0000256" key="3">
    <source>
        <dbReference type="ARBA" id="ARBA00006991"/>
    </source>
</evidence>
<keyword evidence="9" id="KW-0832">Ubl conjugation</keyword>
<feature type="domain" description="C2H2-type" evidence="17">
    <location>
        <begin position="912"/>
        <end position="940"/>
    </location>
</feature>
<evidence type="ECO:0000256" key="5">
    <source>
        <dbReference type="ARBA" id="ARBA00022723"/>
    </source>
</evidence>
<dbReference type="FunFam" id="3.30.160.60:FF:000917">
    <property type="entry name" value="Zinc finger and BTB domain containing 40"/>
    <property type="match status" value="1"/>
</dbReference>
<evidence type="ECO:0000256" key="7">
    <source>
        <dbReference type="ARBA" id="ARBA00022771"/>
    </source>
</evidence>
<dbReference type="Pfam" id="PF00651">
    <property type="entry name" value="BTB"/>
    <property type="match status" value="1"/>
</dbReference>
<keyword evidence="8" id="KW-0862">Zinc</keyword>
<dbReference type="FunFam" id="3.30.160.60:FF:001061">
    <property type="entry name" value="zinc finger and BTB domain-containing protein 40"/>
    <property type="match status" value="1"/>
</dbReference>
<dbReference type="InterPro" id="IPR000210">
    <property type="entry name" value="BTB/POZ_dom"/>
</dbReference>
<reference evidence="18" key="2">
    <citation type="submission" date="2025-09" db="UniProtKB">
        <authorList>
            <consortium name="Ensembl"/>
        </authorList>
    </citation>
    <scope>IDENTIFICATION</scope>
</reference>
<evidence type="ECO:0000256" key="14">
    <source>
        <dbReference type="PROSITE-ProRule" id="PRU00042"/>
    </source>
</evidence>
<sequence>MQQPRSDVCHSLSLPAGPPRIYSLGKIRGSYHVASGSCENSVDPRASRGRQTVGAMELPSYSKQLLQQLYALCKEQQFCDCTIFIGTVHFRAHKVVLAAASLLFKSLLDSTDTISIDASVVTPEEFALLLEMMYTGKLPLGKHNFTKVISVADSLQMFDVAVSCKKLLRDLISCSTQDQVVRDVSSQAADSSANDDKANNPPQAEKPPSEVKTDTLLPQKASSSPGPAEAEMEADVSGQKLTMNHTLVHQDIMPSDSKSFREESSSHSDHHSHAEQDGCVEEEVAEPLEKRGRIGDLAADSKSCKLDFFLRYESVFSEALSDVQTVLKRLEEYQEIDASQREVLVACLEEVEEESVFKKLLGKVKDEQSLDAQTLVSFLKLFQDTNPRLKAALLERELDGGEALQQTESSQEEKTLAALLLDCREELIQSVTQLSPVVEFLETAEEGFLTALEKRIVLDCCEGSSHREAMENLLKKVDEEKTLKAESLVKLLGAVKGSFPGLHLLLDNLVATATVSDGKAKWSLEDYGAKLLRRYQESFAALLTDTQMLLQGISAAQNLAPGEREVMEQIVKRETGSGGFVSLASAALDEQSLSVSAIWQLLLAVREAEFPLNVLMEEIQKEPGADFFFQAVATSESTAIEIILRHSKLISEAIKQRADLEGLAPGEAGLTEAVKELLSISAQKESSEASLKAALSTVQEKSVPAIKICQLLCNVHESFPDLQPVMQELGHVGLLTEGSGEKPGIRKWKVNSESQVEALDKEEDKAGGAGAKAVKEPQEKAASKKSFVCKACDKSFHFYCRLKVHMKRCRVARGKQIQCKECNEVKTTKKELEKHQLEAHGAVGAAKKKKKRLPVTCDICGREFAHASGMQYHKLTEHFDEKPFSCEECGAKFAANSTLKNHLRLHTGDRPFMCKHCLMTFMQASALAYHTKKKHSEGKMYACQYCDAVFAQSIELSRHVRTHTGDKPYVCRECGKGFRQANGLSIHLRTFHNIEDPYDCKKCRMSFATLQEHRKHVHEAHSREYHPCPTCAKVFSAPSLLERHMVTHVGGKPFSCEICDKAYQQLSGLWYHNRTHHPDVFAAQNHRSSKFSSLQCSSCDKTFSSTTAHRKHVKEEHTDVKFHECETCKELFPTLALLQVHVKCRHSGALQQHVTTEHFKQTESTFTCGLCGELFTSQGELEGHYSAEHPKVVFTEAQATTAQIVQVIQTSEHGAAEHIISFDEAQLAGSQVFVTLPDSQILEKPYG</sequence>
<evidence type="ECO:0000256" key="13">
    <source>
        <dbReference type="ARBA" id="ARBA00023242"/>
    </source>
</evidence>
<dbReference type="AlphaFoldDB" id="A0A8B9PY38"/>
<comment type="similarity">
    <text evidence="3">Belongs to the krueppel C2H2-type zinc-finger protein family.</text>
</comment>
<feature type="domain" description="C2H2-type" evidence="17">
    <location>
        <begin position="1123"/>
        <end position="1151"/>
    </location>
</feature>
<dbReference type="PROSITE" id="PS50097">
    <property type="entry name" value="BTB"/>
    <property type="match status" value="1"/>
</dbReference>
<dbReference type="PANTHER" id="PTHR24394">
    <property type="entry name" value="ZINC FINGER PROTEIN"/>
    <property type="match status" value="1"/>
</dbReference>
<feature type="compositionally biased region" description="Basic and acidic residues" evidence="15">
    <location>
        <begin position="258"/>
        <end position="276"/>
    </location>
</feature>
<dbReference type="FunFam" id="3.30.160.60:FF:000645">
    <property type="entry name" value="Zinc finger and BTB domain containing 40"/>
    <property type="match status" value="1"/>
</dbReference>
<keyword evidence="6" id="KW-0677">Repeat</keyword>
<dbReference type="Pfam" id="PF00096">
    <property type="entry name" value="zf-C2H2"/>
    <property type="match status" value="5"/>
</dbReference>
<feature type="region of interest" description="Disordered" evidence="15">
    <location>
        <begin position="756"/>
        <end position="777"/>
    </location>
</feature>
<feature type="region of interest" description="Disordered" evidence="15">
    <location>
        <begin position="183"/>
        <end position="234"/>
    </location>
</feature>
<feature type="domain" description="C2H2-type" evidence="17">
    <location>
        <begin position="787"/>
        <end position="817"/>
    </location>
</feature>
<dbReference type="InterPro" id="IPR013087">
    <property type="entry name" value="Znf_C2H2_type"/>
</dbReference>
<evidence type="ECO:0000256" key="2">
    <source>
        <dbReference type="ARBA" id="ARBA00004123"/>
    </source>
</evidence>
<keyword evidence="19" id="KW-1185">Reference proteome</keyword>
<dbReference type="SMART" id="SM00225">
    <property type="entry name" value="BTB"/>
    <property type="match status" value="1"/>
</dbReference>
<reference evidence="18" key="1">
    <citation type="submission" date="2025-08" db="UniProtKB">
        <authorList>
            <consortium name="Ensembl"/>
        </authorList>
    </citation>
    <scope>IDENTIFICATION</scope>
</reference>
<dbReference type="FunFam" id="3.30.160.60:FF:001792">
    <property type="entry name" value="Zinc finger and BTB domain-containing 40"/>
    <property type="match status" value="1"/>
</dbReference>
<evidence type="ECO:0000256" key="9">
    <source>
        <dbReference type="ARBA" id="ARBA00022843"/>
    </source>
</evidence>
<evidence type="ECO:0000256" key="8">
    <source>
        <dbReference type="ARBA" id="ARBA00022833"/>
    </source>
</evidence>
<evidence type="ECO:0000256" key="6">
    <source>
        <dbReference type="ARBA" id="ARBA00022737"/>
    </source>
</evidence>
<evidence type="ECO:0000256" key="4">
    <source>
        <dbReference type="ARBA" id="ARBA00022499"/>
    </source>
</evidence>
<comment type="function">
    <text evidence="1">May be involved in transcriptional regulation.</text>
</comment>
<dbReference type="Proteomes" id="UP000694424">
    <property type="component" value="Unplaced"/>
</dbReference>
<dbReference type="Ensembl" id="ENSAOWT00000019896.1">
    <property type="protein sequence ID" value="ENSAOWP00000017533.1"/>
    <property type="gene ID" value="ENSAOWG00000011985.1"/>
</dbReference>
<evidence type="ECO:0000259" key="16">
    <source>
        <dbReference type="PROSITE" id="PS50097"/>
    </source>
</evidence>
<keyword evidence="5" id="KW-0479">Metal-binding</keyword>
<name>A0A8B9PY38_APTOW</name>
<feature type="domain" description="C2H2-type" evidence="17">
    <location>
        <begin position="1026"/>
        <end position="1053"/>
    </location>
</feature>
<dbReference type="GO" id="GO:0008270">
    <property type="term" value="F:zinc ion binding"/>
    <property type="evidence" value="ECO:0007669"/>
    <property type="project" value="UniProtKB-KW"/>
</dbReference>
<evidence type="ECO:0000313" key="19">
    <source>
        <dbReference type="Proteomes" id="UP000694424"/>
    </source>
</evidence>
<feature type="domain" description="C2H2-type" evidence="17">
    <location>
        <begin position="884"/>
        <end position="911"/>
    </location>
</feature>
<dbReference type="PROSITE" id="PS50157">
    <property type="entry name" value="ZINC_FINGER_C2H2_2"/>
    <property type="match status" value="12"/>
</dbReference>
<feature type="domain" description="BTB" evidence="16">
    <location>
        <begin position="79"/>
        <end position="142"/>
    </location>
</feature>
<keyword evidence="7 14" id="KW-0863">Zinc-finger</keyword>
<dbReference type="GO" id="GO:0000981">
    <property type="term" value="F:DNA-binding transcription factor activity, RNA polymerase II-specific"/>
    <property type="evidence" value="ECO:0007669"/>
    <property type="project" value="TreeGrafter"/>
</dbReference>
<evidence type="ECO:0000256" key="10">
    <source>
        <dbReference type="ARBA" id="ARBA00023015"/>
    </source>
</evidence>
<accession>A0A8B9PY38</accession>
<dbReference type="SMART" id="SM00355">
    <property type="entry name" value="ZnF_C2H2"/>
    <property type="match status" value="13"/>
</dbReference>
<evidence type="ECO:0000256" key="11">
    <source>
        <dbReference type="ARBA" id="ARBA00023125"/>
    </source>
</evidence>